<dbReference type="Proteomes" id="UP001596432">
    <property type="component" value="Unassembled WGS sequence"/>
</dbReference>
<evidence type="ECO:0000256" key="5">
    <source>
        <dbReference type="ARBA" id="ARBA00022741"/>
    </source>
</evidence>
<organism evidence="10 11">
    <name type="scientific">Halosimplex aquaticum</name>
    <dbReference type="NCBI Taxonomy" id="3026162"/>
    <lineage>
        <taxon>Archaea</taxon>
        <taxon>Methanobacteriati</taxon>
        <taxon>Methanobacteriota</taxon>
        <taxon>Stenosarchaea group</taxon>
        <taxon>Halobacteria</taxon>
        <taxon>Halobacteriales</taxon>
        <taxon>Haloarculaceae</taxon>
        <taxon>Halosimplex</taxon>
    </lineage>
</organism>
<keyword evidence="5" id="KW-0547">Nucleotide-binding</keyword>
<feature type="domain" description="ABC transporter" evidence="9">
    <location>
        <begin position="23"/>
        <end position="274"/>
    </location>
</feature>
<comment type="caution">
    <text evidence="10">The sequence shown here is derived from an EMBL/GenBank/DDBJ whole genome shotgun (WGS) entry which is preliminary data.</text>
</comment>
<dbReference type="InterPro" id="IPR003439">
    <property type="entry name" value="ABC_transporter-like_ATP-bd"/>
</dbReference>
<keyword evidence="7" id="KW-1278">Translocase</keyword>
<dbReference type="FunFam" id="3.40.50.300:FF:000016">
    <property type="entry name" value="Oligopeptide ABC transporter ATP-binding component"/>
    <property type="match status" value="1"/>
</dbReference>
<evidence type="ECO:0000256" key="7">
    <source>
        <dbReference type="ARBA" id="ARBA00022967"/>
    </source>
</evidence>
<dbReference type="SMART" id="SM00382">
    <property type="entry name" value="AAA"/>
    <property type="match status" value="1"/>
</dbReference>
<evidence type="ECO:0000256" key="6">
    <source>
        <dbReference type="ARBA" id="ARBA00022840"/>
    </source>
</evidence>
<evidence type="ECO:0000259" key="9">
    <source>
        <dbReference type="PROSITE" id="PS50893"/>
    </source>
</evidence>
<evidence type="ECO:0000256" key="1">
    <source>
        <dbReference type="ARBA" id="ARBA00004202"/>
    </source>
</evidence>
<gene>
    <name evidence="10" type="ORF">ACFQMA_02745</name>
</gene>
<dbReference type="RefSeq" id="WP_274324368.1">
    <property type="nucleotide sequence ID" value="NZ_CP118158.1"/>
</dbReference>
<dbReference type="AlphaFoldDB" id="A0ABD5XYI3"/>
<sequence length="351" mass="38739">MASQNADRSGVGATGAHENVLEIRNASVGFAMGRGTSKVLDDVSIDVHRGEVIGIVGESGSGKSMLADSVLDAIDPPGQLTGEITYYPPDGGEPIVTNELDEEEMRRFRWEHISMVVQGAMDSFNPTLSLQSHFEETLEAHDHDVDEGMVRARSLLEDVHLDPERILNSYPHELSGGMKQRALIALSLVLDPEVLIMDEPTAALDLLMQQSILKLLSDLKEKYNLTIMMVTHDLSHVARIADRLAVMYAFDVLEIGPTEDIVDDPAHPYTRGLLNSIPDVHAPLESMESIVGTSPDPLNVPEGCSYHPRCEIAKDECTLENPPLERVADEHRAACFYWEESREAIPLKKQQ</sequence>
<accession>A0ABD5XYI3</accession>
<dbReference type="InterPro" id="IPR050388">
    <property type="entry name" value="ABC_Ni/Peptide_Import"/>
</dbReference>
<evidence type="ECO:0000313" key="10">
    <source>
        <dbReference type="EMBL" id="MFC7138754.1"/>
    </source>
</evidence>
<dbReference type="InterPro" id="IPR003593">
    <property type="entry name" value="AAA+_ATPase"/>
</dbReference>
<dbReference type="PROSITE" id="PS50893">
    <property type="entry name" value="ABC_TRANSPORTER_2"/>
    <property type="match status" value="1"/>
</dbReference>
<dbReference type="NCBIfam" id="TIGR01727">
    <property type="entry name" value="oligo_HPY"/>
    <property type="match status" value="1"/>
</dbReference>
<keyword evidence="8" id="KW-0472">Membrane</keyword>
<dbReference type="PANTHER" id="PTHR43297">
    <property type="entry name" value="OLIGOPEPTIDE TRANSPORT ATP-BINDING PROTEIN APPD"/>
    <property type="match status" value="1"/>
</dbReference>
<evidence type="ECO:0000256" key="4">
    <source>
        <dbReference type="ARBA" id="ARBA00022519"/>
    </source>
</evidence>
<evidence type="ECO:0000256" key="2">
    <source>
        <dbReference type="ARBA" id="ARBA00022448"/>
    </source>
</evidence>
<proteinExistence type="predicted"/>
<dbReference type="InterPro" id="IPR017871">
    <property type="entry name" value="ABC_transporter-like_CS"/>
</dbReference>
<dbReference type="Pfam" id="PF08352">
    <property type="entry name" value="oligo_HPY"/>
    <property type="match status" value="1"/>
</dbReference>
<dbReference type="InterPro" id="IPR013563">
    <property type="entry name" value="Oligopep_ABC_C"/>
</dbReference>
<dbReference type="CDD" id="cd03257">
    <property type="entry name" value="ABC_NikE_OppD_transporters"/>
    <property type="match status" value="1"/>
</dbReference>
<name>A0ABD5XYI3_9EURY</name>
<reference evidence="10 11" key="1">
    <citation type="journal article" date="2019" name="Int. J. Syst. Evol. Microbiol.">
        <title>The Global Catalogue of Microorganisms (GCM) 10K type strain sequencing project: providing services to taxonomists for standard genome sequencing and annotation.</title>
        <authorList>
            <consortium name="The Broad Institute Genomics Platform"/>
            <consortium name="The Broad Institute Genome Sequencing Center for Infectious Disease"/>
            <person name="Wu L."/>
            <person name="Ma J."/>
        </authorList>
    </citation>
    <scope>NUCLEOTIDE SEQUENCE [LARGE SCALE GENOMIC DNA]</scope>
    <source>
        <strain evidence="10 11">XZYJT29</strain>
    </source>
</reference>
<dbReference type="GeneID" id="78818996"/>
<dbReference type="EMBL" id="JBHTAS010000001">
    <property type="protein sequence ID" value="MFC7138754.1"/>
    <property type="molecule type" value="Genomic_DNA"/>
</dbReference>
<protein>
    <submittedName>
        <fullName evidence="10">ABC transporter ATP-binding protein</fullName>
    </submittedName>
</protein>
<evidence type="ECO:0000256" key="3">
    <source>
        <dbReference type="ARBA" id="ARBA00022475"/>
    </source>
</evidence>
<dbReference type="SUPFAM" id="SSF52540">
    <property type="entry name" value="P-loop containing nucleoside triphosphate hydrolases"/>
    <property type="match status" value="1"/>
</dbReference>
<dbReference type="PROSITE" id="PS00211">
    <property type="entry name" value="ABC_TRANSPORTER_1"/>
    <property type="match status" value="1"/>
</dbReference>
<evidence type="ECO:0000256" key="8">
    <source>
        <dbReference type="ARBA" id="ARBA00023136"/>
    </source>
</evidence>
<keyword evidence="3" id="KW-1003">Cell membrane</keyword>
<dbReference type="PANTHER" id="PTHR43297:SF14">
    <property type="entry name" value="ATPASE AAA-TYPE CORE DOMAIN-CONTAINING PROTEIN"/>
    <property type="match status" value="1"/>
</dbReference>
<dbReference type="GO" id="GO:0005886">
    <property type="term" value="C:plasma membrane"/>
    <property type="evidence" value="ECO:0007669"/>
    <property type="project" value="UniProtKB-SubCell"/>
</dbReference>
<dbReference type="InterPro" id="IPR027417">
    <property type="entry name" value="P-loop_NTPase"/>
</dbReference>
<evidence type="ECO:0000313" key="11">
    <source>
        <dbReference type="Proteomes" id="UP001596432"/>
    </source>
</evidence>
<keyword evidence="6 10" id="KW-0067">ATP-binding</keyword>
<keyword evidence="4" id="KW-0997">Cell inner membrane</keyword>
<dbReference type="GO" id="GO:0005524">
    <property type="term" value="F:ATP binding"/>
    <property type="evidence" value="ECO:0007669"/>
    <property type="project" value="UniProtKB-KW"/>
</dbReference>
<keyword evidence="2" id="KW-0813">Transport</keyword>
<dbReference type="Gene3D" id="3.40.50.300">
    <property type="entry name" value="P-loop containing nucleotide triphosphate hydrolases"/>
    <property type="match status" value="1"/>
</dbReference>
<dbReference type="Pfam" id="PF00005">
    <property type="entry name" value="ABC_tran"/>
    <property type="match status" value="1"/>
</dbReference>
<comment type="subcellular location">
    <subcellularLocation>
        <location evidence="1">Cell membrane</location>
        <topology evidence="1">Peripheral membrane protein</topology>
    </subcellularLocation>
</comment>
<keyword evidence="11" id="KW-1185">Reference proteome</keyword>